<sequence length="129" mass="13857">MGGGEKSGQEIQEKICGGDEWVRLRMEERYLSADSSTDSLSESASLINRCYSSSLPAHHVAPSPPPPQRHQHPMPLGKPCQSQAYKKGLDGCLEGQSAPLCSPAQWRMKLACGGPSMVVGHSRQPGSRA</sequence>
<comment type="caution">
    <text evidence="2">The sequence shown here is derived from an EMBL/GenBank/DDBJ whole genome shotgun (WGS) entry which is preliminary data.</text>
</comment>
<dbReference type="Proteomes" id="UP001187415">
    <property type="component" value="Unassembled WGS sequence"/>
</dbReference>
<name>A0AA88SUR3_CHASR</name>
<evidence type="ECO:0000313" key="2">
    <source>
        <dbReference type="EMBL" id="KAK2851050.1"/>
    </source>
</evidence>
<evidence type="ECO:0000313" key="3">
    <source>
        <dbReference type="Proteomes" id="UP001187415"/>
    </source>
</evidence>
<evidence type="ECO:0000256" key="1">
    <source>
        <dbReference type="SAM" id="MobiDB-lite"/>
    </source>
</evidence>
<accession>A0AA88SUR3</accession>
<feature type="region of interest" description="Disordered" evidence="1">
    <location>
        <begin position="55"/>
        <end position="80"/>
    </location>
</feature>
<dbReference type="AlphaFoldDB" id="A0AA88SUR3"/>
<reference evidence="2" key="1">
    <citation type="submission" date="2023-07" db="EMBL/GenBank/DDBJ databases">
        <title>Chromosome-level Genome Assembly of Striped Snakehead (Channa striata).</title>
        <authorList>
            <person name="Liu H."/>
        </authorList>
    </citation>
    <scope>NUCLEOTIDE SEQUENCE</scope>
    <source>
        <strain evidence="2">Gz</strain>
        <tissue evidence="2">Muscle</tissue>
    </source>
</reference>
<organism evidence="2 3">
    <name type="scientific">Channa striata</name>
    <name type="common">Snakehead murrel</name>
    <name type="synonym">Ophicephalus striatus</name>
    <dbReference type="NCBI Taxonomy" id="64152"/>
    <lineage>
        <taxon>Eukaryota</taxon>
        <taxon>Metazoa</taxon>
        <taxon>Chordata</taxon>
        <taxon>Craniata</taxon>
        <taxon>Vertebrata</taxon>
        <taxon>Euteleostomi</taxon>
        <taxon>Actinopterygii</taxon>
        <taxon>Neopterygii</taxon>
        <taxon>Teleostei</taxon>
        <taxon>Neoteleostei</taxon>
        <taxon>Acanthomorphata</taxon>
        <taxon>Anabantaria</taxon>
        <taxon>Anabantiformes</taxon>
        <taxon>Channoidei</taxon>
        <taxon>Channidae</taxon>
        <taxon>Channa</taxon>
    </lineage>
</organism>
<protein>
    <submittedName>
        <fullName evidence="2">Uncharacterized protein</fullName>
    </submittedName>
</protein>
<dbReference type="EMBL" id="JAUPFM010000005">
    <property type="protein sequence ID" value="KAK2851050.1"/>
    <property type="molecule type" value="Genomic_DNA"/>
</dbReference>
<keyword evidence="3" id="KW-1185">Reference proteome</keyword>
<proteinExistence type="predicted"/>
<gene>
    <name evidence="2" type="ORF">Q5P01_007326</name>
</gene>